<evidence type="ECO:0000256" key="1">
    <source>
        <dbReference type="ARBA" id="ARBA00004651"/>
    </source>
</evidence>
<name>A0ABQ1TP02_9GAMM</name>
<sequence length="319" mass="35972">MSKQEMVSEPTYKTVATETSFAELFRILWLRKWIIVIVVVTSTSLAVLYSLSLPNIYKSEAQLAPASEEQASGLAGLAGQFGGLASLAGVNLNEQSSGKVLLAIEVLKSRDFITNFIQKHDILLDLMAAESWDFSTDQILYDPTIYSVELKQWVREVNPPLKPKPSLQEAYKQFRNITSVHQDEDTGMIFISIKHPSPNVAKQWVELLIEDINATMKERDVMEANRSIKYLTEQINTTTIADIKTVLYKLVEEQAKTIMFAEVRDEYVFKTIDSPISPEKKSGPKRALICLFGLCFGLMLGVFISLSLHFLRTTEHKSN</sequence>
<accession>A0ABQ1TP02</accession>
<keyword evidence="5 6" id="KW-0472">Membrane</keyword>
<evidence type="ECO:0000259" key="7">
    <source>
        <dbReference type="Pfam" id="PF02706"/>
    </source>
</evidence>
<dbReference type="InterPro" id="IPR003856">
    <property type="entry name" value="LPS_length_determ_N"/>
</dbReference>
<gene>
    <name evidence="8" type="primary">wzz</name>
    <name evidence="8" type="ORF">GCM10008027_26210</name>
</gene>
<keyword evidence="4 6" id="KW-1133">Transmembrane helix</keyword>
<dbReference type="EMBL" id="BMIT01000009">
    <property type="protein sequence ID" value="GGF00102.1"/>
    <property type="molecule type" value="Genomic_DNA"/>
</dbReference>
<dbReference type="RefSeq" id="WP_187491138.1">
    <property type="nucleotide sequence ID" value="NZ_BMIT01000009.1"/>
</dbReference>
<dbReference type="Pfam" id="PF02706">
    <property type="entry name" value="Wzz"/>
    <property type="match status" value="1"/>
</dbReference>
<evidence type="ECO:0000256" key="6">
    <source>
        <dbReference type="SAM" id="Phobius"/>
    </source>
</evidence>
<evidence type="ECO:0000256" key="3">
    <source>
        <dbReference type="ARBA" id="ARBA00022692"/>
    </source>
</evidence>
<reference evidence="9" key="1">
    <citation type="journal article" date="2019" name="Int. J. Syst. Evol. Microbiol.">
        <title>The Global Catalogue of Microorganisms (GCM) 10K type strain sequencing project: providing services to taxonomists for standard genome sequencing and annotation.</title>
        <authorList>
            <consortium name="The Broad Institute Genomics Platform"/>
            <consortium name="The Broad Institute Genome Sequencing Center for Infectious Disease"/>
            <person name="Wu L."/>
            <person name="Ma J."/>
        </authorList>
    </citation>
    <scope>NUCLEOTIDE SEQUENCE [LARGE SCALE GENOMIC DNA]</scope>
    <source>
        <strain evidence="9">CGMCC 1.15394</strain>
    </source>
</reference>
<feature type="transmembrane region" description="Helical" evidence="6">
    <location>
        <begin position="287"/>
        <end position="311"/>
    </location>
</feature>
<comment type="subcellular location">
    <subcellularLocation>
        <location evidence="1">Cell membrane</location>
        <topology evidence="1">Multi-pass membrane protein</topology>
    </subcellularLocation>
</comment>
<dbReference type="PANTHER" id="PTHR32309">
    <property type="entry name" value="TYROSINE-PROTEIN KINASE"/>
    <property type="match status" value="1"/>
</dbReference>
<evidence type="ECO:0000256" key="4">
    <source>
        <dbReference type="ARBA" id="ARBA00022989"/>
    </source>
</evidence>
<proteinExistence type="predicted"/>
<dbReference type="PANTHER" id="PTHR32309:SF13">
    <property type="entry name" value="FERRIC ENTEROBACTIN TRANSPORT PROTEIN FEPE"/>
    <property type="match status" value="1"/>
</dbReference>
<evidence type="ECO:0000256" key="2">
    <source>
        <dbReference type="ARBA" id="ARBA00022475"/>
    </source>
</evidence>
<dbReference type="Proteomes" id="UP000638462">
    <property type="component" value="Unassembled WGS sequence"/>
</dbReference>
<keyword evidence="9" id="KW-1185">Reference proteome</keyword>
<protein>
    <submittedName>
        <fullName evidence="8">LPS biosynthesis protein</fullName>
    </submittedName>
</protein>
<organism evidence="8 9">
    <name type="scientific">Pseudoalteromonas gelatinilytica</name>
    <dbReference type="NCBI Taxonomy" id="1703256"/>
    <lineage>
        <taxon>Bacteria</taxon>
        <taxon>Pseudomonadati</taxon>
        <taxon>Pseudomonadota</taxon>
        <taxon>Gammaproteobacteria</taxon>
        <taxon>Alteromonadales</taxon>
        <taxon>Pseudoalteromonadaceae</taxon>
        <taxon>Pseudoalteromonas</taxon>
    </lineage>
</organism>
<feature type="domain" description="Polysaccharide chain length determinant N-terminal" evidence="7">
    <location>
        <begin position="18"/>
        <end position="119"/>
    </location>
</feature>
<evidence type="ECO:0000313" key="8">
    <source>
        <dbReference type="EMBL" id="GGF00102.1"/>
    </source>
</evidence>
<evidence type="ECO:0000256" key="5">
    <source>
        <dbReference type="ARBA" id="ARBA00023136"/>
    </source>
</evidence>
<feature type="transmembrane region" description="Helical" evidence="6">
    <location>
        <begin position="33"/>
        <end position="51"/>
    </location>
</feature>
<evidence type="ECO:0000313" key="9">
    <source>
        <dbReference type="Proteomes" id="UP000638462"/>
    </source>
</evidence>
<keyword evidence="3 6" id="KW-0812">Transmembrane</keyword>
<comment type="caution">
    <text evidence="8">The sequence shown here is derived from an EMBL/GenBank/DDBJ whole genome shotgun (WGS) entry which is preliminary data.</text>
</comment>
<dbReference type="InterPro" id="IPR050445">
    <property type="entry name" value="Bact_polysacc_biosynth/exp"/>
</dbReference>
<keyword evidence="2" id="KW-1003">Cell membrane</keyword>